<dbReference type="Pfam" id="PF02463">
    <property type="entry name" value="SMC_N"/>
    <property type="match status" value="1"/>
</dbReference>
<feature type="coiled-coil region" evidence="1">
    <location>
        <begin position="176"/>
        <end position="203"/>
    </location>
</feature>
<dbReference type="InterPro" id="IPR003395">
    <property type="entry name" value="RecF/RecN/SMC_N"/>
</dbReference>
<dbReference type="InterPro" id="IPR027417">
    <property type="entry name" value="P-loop_NTPase"/>
</dbReference>
<dbReference type="Proteomes" id="UP000179880">
    <property type="component" value="Unassembled WGS sequence"/>
</dbReference>
<keyword evidence="1" id="KW-0175">Coiled coil</keyword>
<protein>
    <recommendedName>
        <fullName evidence="3">RecF/RecN/SMC N-terminal domain-containing protein</fullName>
    </recommendedName>
</protein>
<evidence type="ECO:0000259" key="3">
    <source>
        <dbReference type="Pfam" id="PF02463"/>
    </source>
</evidence>
<evidence type="ECO:0000256" key="1">
    <source>
        <dbReference type="SAM" id="Coils"/>
    </source>
</evidence>
<dbReference type="Gene3D" id="3.40.50.300">
    <property type="entry name" value="P-loop containing nucleotide triphosphate hydrolases"/>
    <property type="match status" value="2"/>
</dbReference>
<accession>A0A1F6WLQ1</accession>
<evidence type="ECO:0000313" key="5">
    <source>
        <dbReference type="Proteomes" id="UP000179880"/>
    </source>
</evidence>
<dbReference type="EMBL" id="MFUH01000003">
    <property type="protein sequence ID" value="OGI82807.1"/>
    <property type="molecule type" value="Genomic_DNA"/>
</dbReference>
<dbReference type="PANTHER" id="PTHR43977">
    <property type="entry name" value="STRUCTURAL MAINTENANCE OF CHROMOSOMES PROTEIN 3"/>
    <property type="match status" value="1"/>
</dbReference>
<feature type="region of interest" description="Disordered" evidence="2">
    <location>
        <begin position="610"/>
        <end position="629"/>
    </location>
</feature>
<sequence length="747" mass="83981">MLKSLEISGFKSFAKKTVLEFSDPIVSIVGPNGSGKSNVVEAVRFALGEQSMKALRGRSSPDLIFKGSKNLSAPSRAAVTAVFDNHRRIFSFTNKDNAAVGVDFNEIRVTREVYPDGQNRYLINDTPIRLKDVVEVLSSVHVGSSGHHIISQGEADRVLSVSARERREMVEDALGLKIYQYKIREAERKLERTGQNVKEVQSLRREIAPHLSFLKKQVDKLKQTEVWRTELQSLYRDYFVRESFYLKTTTADLAKRKHAFIVELRELSEKTKENTTGPDKQVTELEKEIKQSENSFQSVRALKEELGRKLGRLEGALEVMVKTPHTAGAKVVNFEEIEELAAEIEINLDEALAIEELSEIAPILERVKELVRKFLDKRNSISDSTPIQNTELSKLKESRQEIADELRRVEVKEKEILSNTASLRQELAERREAAHGREKAFYEISARKSQTENALKMLSVEEEGLITAQLAFENELKEATVLAGKEATIFDLEDSKSDIDRTLQVVKLKKIEKIKIRLEDAGLGAGEEVFKEYNEVENRDQFLAKELVDLQGSIQSLKTLIRELKETLHLEFTGGVEKINEAFQEFFTTMFGGGKASLTIIKETRRSILSGGQGDEEELSEEEKKEGDPEVGIEINISLPHKKAKDLNMLSGGERALTSIALLFAMTRVNPPPFLILDETDAALDESNSRKYGDLIEKLSKLSQLILVTHNRETMSHAHVLYGVTIGTDGASKILSVRLDEALTVAN</sequence>
<evidence type="ECO:0000256" key="2">
    <source>
        <dbReference type="SAM" id="MobiDB-lite"/>
    </source>
</evidence>
<name>A0A1F6WLQ1_9BACT</name>
<comment type="caution">
    <text evidence="4">The sequence shown here is derived from an EMBL/GenBank/DDBJ whole genome shotgun (WGS) entry which is preliminary data.</text>
</comment>
<dbReference type="SUPFAM" id="SSF52540">
    <property type="entry name" value="P-loop containing nucleoside triphosphate hydrolases"/>
    <property type="match status" value="1"/>
</dbReference>
<gene>
    <name evidence="4" type="ORF">A3B93_00960</name>
</gene>
<organism evidence="4 5">
    <name type="scientific">Candidatus Nomurabacteria bacterium RIFCSPHIGHO2_02_FULL_42_24</name>
    <dbReference type="NCBI Taxonomy" id="1801757"/>
    <lineage>
        <taxon>Bacteria</taxon>
        <taxon>Candidatus Nomuraibacteriota</taxon>
    </lineage>
</organism>
<reference evidence="4 5" key="1">
    <citation type="journal article" date="2016" name="Nat. Commun.">
        <title>Thousands of microbial genomes shed light on interconnected biogeochemical processes in an aquifer system.</title>
        <authorList>
            <person name="Anantharaman K."/>
            <person name="Brown C.T."/>
            <person name="Hug L.A."/>
            <person name="Sharon I."/>
            <person name="Castelle C.J."/>
            <person name="Probst A.J."/>
            <person name="Thomas B.C."/>
            <person name="Singh A."/>
            <person name="Wilkins M.J."/>
            <person name="Karaoz U."/>
            <person name="Brodie E.L."/>
            <person name="Williams K.H."/>
            <person name="Hubbard S.S."/>
            <person name="Banfield J.F."/>
        </authorList>
    </citation>
    <scope>NUCLEOTIDE SEQUENCE [LARGE SCALE GENOMIC DNA]</scope>
</reference>
<dbReference type="AlphaFoldDB" id="A0A1F6WLQ1"/>
<proteinExistence type="predicted"/>
<evidence type="ECO:0000313" key="4">
    <source>
        <dbReference type="EMBL" id="OGI82807.1"/>
    </source>
</evidence>
<feature type="domain" description="RecF/RecN/SMC N-terminal" evidence="3">
    <location>
        <begin position="1"/>
        <end position="732"/>
    </location>
</feature>